<feature type="region of interest" description="Disordered" evidence="1">
    <location>
        <begin position="402"/>
        <end position="421"/>
    </location>
</feature>
<feature type="chain" id="PRO_5045812693" description="SGNH hydrolase-type esterase domain-containing protein" evidence="2">
    <location>
        <begin position="35"/>
        <end position="584"/>
    </location>
</feature>
<proteinExistence type="predicted"/>
<feature type="compositionally biased region" description="Polar residues" evidence="1">
    <location>
        <begin position="488"/>
        <end position="497"/>
    </location>
</feature>
<evidence type="ECO:0000256" key="1">
    <source>
        <dbReference type="SAM" id="MobiDB-lite"/>
    </source>
</evidence>
<dbReference type="SUPFAM" id="SSF52266">
    <property type="entry name" value="SGNH hydrolase"/>
    <property type="match status" value="1"/>
</dbReference>
<feature type="compositionally biased region" description="Polar residues" evidence="1">
    <location>
        <begin position="406"/>
        <end position="420"/>
    </location>
</feature>
<organism evidence="3 4">
    <name type="scientific">Microtetraspora fusca</name>
    <dbReference type="NCBI Taxonomy" id="1997"/>
    <lineage>
        <taxon>Bacteria</taxon>
        <taxon>Bacillati</taxon>
        <taxon>Actinomycetota</taxon>
        <taxon>Actinomycetes</taxon>
        <taxon>Streptosporangiales</taxon>
        <taxon>Streptosporangiaceae</taxon>
        <taxon>Microtetraspora</taxon>
    </lineage>
</organism>
<evidence type="ECO:0000313" key="3">
    <source>
        <dbReference type="EMBL" id="MFF4779210.1"/>
    </source>
</evidence>
<dbReference type="Proteomes" id="UP001602119">
    <property type="component" value="Unassembled WGS sequence"/>
</dbReference>
<evidence type="ECO:0008006" key="5">
    <source>
        <dbReference type="Google" id="ProtNLM"/>
    </source>
</evidence>
<keyword evidence="2" id="KW-0732">Signal</keyword>
<feature type="compositionally biased region" description="Low complexity" evidence="1">
    <location>
        <begin position="519"/>
        <end position="535"/>
    </location>
</feature>
<protein>
    <recommendedName>
        <fullName evidence="5">SGNH hydrolase-type esterase domain-containing protein</fullName>
    </recommendedName>
</protein>
<feature type="region of interest" description="Disordered" evidence="1">
    <location>
        <begin position="443"/>
        <end position="538"/>
    </location>
</feature>
<accession>A0ABW6VIM2</accession>
<comment type="caution">
    <text evidence="3">The sequence shown here is derived from an EMBL/GenBank/DDBJ whole genome shotgun (WGS) entry which is preliminary data.</text>
</comment>
<dbReference type="EMBL" id="JBIAXI010000045">
    <property type="protein sequence ID" value="MFF4779210.1"/>
    <property type="molecule type" value="Genomic_DNA"/>
</dbReference>
<feature type="signal peptide" evidence="2">
    <location>
        <begin position="1"/>
        <end position="34"/>
    </location>
</feature>
<gene>
    <name evidence="3" type="ORF">ACFY05_40975</name>
</gene>
<name>A0ABW6VIM2_MICFU</name>
<sequence length="584" mass="62039">MMRRSLHRSLPHALTGAALALALVASSGFTPASATAVTDIPLLDDYDAESLANLPDVGGLAYLEQRYAPTDPCPPTGTGPGGPLFWGDDKPAQFRQGVPLPGQRVVKIVIMGDSYMSGEGAGDYFNKRGFLPEPMRFLPGPNGGRIPAVGHTEADYDTDFRHRSANAAVLQAIDLLRRANPEIFFDVRFNASSGASTEHFFAGQNDHGRVNPPQNGGLDDATDLVISGFGGNDIDFGPMLQAVLENKPADVSSIEARNAPLLNTTRTSAQEWADSEPPRPPFVRPLTQPSTLSARLVQLVRAMRVATSGKARIMMVNYPQGVADGRQPGGLMGWTVRNRPADWAKLRTLAPRLTASIKKAQQVLADNGIATDMLDIENALTGHELGTKAPYIRNVAWTPAPGGDSFNRTQQSGHPNQQGQKALAGHYALMIAGELGLRIKAPAGARPPARAADPCDAGPSDRHNLPATPTQSTSSGGITGPGGAGSTYTGPRSTMTYVNIDPPLPHEWPGTATEPKPTPTGSQPSPGPGTTDSTPQWNIYPVDSVQPTNPIIPIDLEQPLPYLWPTSGGGSHYEVKINVNQLMN</sequence>
<dbReference type="Gene3D" id="3.40.50.1110">
    <property type="entry name" value="SGNH hydrolase"/>
    <property type="match status" value="1"/>
</dbReference>
<dbReference type="RefSeq" id="WP_387347931.1">
    <property type="nucleotide sequence ID" value="NZ_JBIAXI010000045.1"/>
</dbReference>
<keyword evidence="4" id="KW-1185">Reference proteome</keyword>
<reference evidence="3 4" key="1">
    <citation type="submission" date="2024-10" db="EMBL/GenBank/DDBJ databases">
        <title>The Natural Products Discovery Center: Release of the First 8490 Sequenced Strains for Exploring Actinobacteria Biosynthetic Diversity.</title>
        <authorList>
            <person name="Kalkreuter E."/>
            <person name="Kautsar S.A."/>
            <person name="Yang D."/>
            <person name="Bader C.D."/>
            <person name="Teijaro C.N."/>
            <person name="Fluegel L."/>
            <person name="Davis C.M."/>
            <person name="Simpson J.R."/>
            <person name="Lauterbach L."/>
            <person name="Steele A.D."/>
            <person name="Gui C."/>
            <person name="Meng S."/>
            <person name="Li G."/>
            <person name="Viehrig K."/>
            <person name="Ye F."/>
            <person name="Su P."/>
            <person name="Kiefer A.F."/>
            <person name="Nichols A."/>
            <person name="Cepeda A.J."/>
            <person name="Yan W."/>
            <person name="Fan B."/>
            <person name="Jiang Y."/>
            <person name="Adhikari A."/>
            <person name="Zheng C.-J."/>
            <person name="Schuster L."/>
            <person name="Cowan T.M."/>
            <person name="Smanski M.J."/>
            <person name="Chevrette M.G."/>
            <person name="De Carvalho L.P.S."/>
            <person name="Shen B."/>
        </authorList>
    </citation>
    <scope>NUCLEOTIDE SEQUENCE [LARGE SCALE GENOMIC DNA]</scope>
    <source>
        <strain evidence="3 4">NPDC001281</strain>
    </source>
</reference>
<feature type="compositionally biased region" description="Low complexity" evidence="1">
    <location>
        <begin position="443"/>
        <end position="458"/>
    </location>
</feature>
<dbReference type="InterPro" id="IPR036514">
    <property type="entry name" value="SGNH_hydro_sf"/>
</dbReference>
<evidence type="ECO:0000256" key="2">
    <source>
        <dbReference type="SAM" id="SignalP"/>
    </source>
</evidence>
<evidence type="ECO:0000313" key="4">
    <source>
        <dbReference type="Proteomes" id="UP001602119"/>
    </source>
</evidence>